<evidence type="ECO:0000256" key="4">
    <source>
        <dbReference type="ARBA" id="ARBA00022989"/>
    </source>
</evidence>
<dbReference type="Proteomes" id="UP000262004">
    <property type="component" value="Chromosome"/>
</dbReference>
<evidence type="ECO:0000256" key="1">
    <source>
        <dbReference type="ARBA" id="ARBA00004141"/>
    </source>
</evidence>
<dbReference type="AlphaFoldDB" id="A0A2Z6DXI2"/>
<organism evidence="9 10">
    <name type="scientific">Hydrogenophilus thermoluteolus</name>
    <name type="common">Pseudomonas hydrogenothermophila</name>
    <dbReference type="NCBI Taxonomy" id="297"/>
    <lineage>
        <taxon>Bacteria</taxon>
        <taxon>Pseudomonadati</taxon>
        <taxon>Pseudomonadota</taxon>
        <taxon>Hydrogenophilia</taxon>
        <taxon>Hydrogenophilales</taxon>
        <taxon>Hydrogenophilaceae</taxon>
        <taxon>Hydrogenophilus</taxon>
    </lineage>
</organism>
<dbReference type="InterPro" id="IPR013833">
    <property type="entry name" value="Cyt_c_oxidase_su3_a-hlx"/>
</dbReference>
<gene>
    <name evidence="9" type="ORF">HPTL_0928</name>
</gene>
<evidence type="ECO:0000313" key="9">
    <source>
        <dbReference type="EMBL" id="BBD77196.1"/>
    </source>
</evidence>
<dbReference type="RefSeq" id="WP_197713793.1">
    <property type="nucleotide sequence ID" value="NZ_AP018558.1"/>
</dbReference>
<dbReference type="KEGG" id="htl:HPTL_0928"/>
<accession>A0A2Z6DXI2</accession>
<evidence type="ECO:0000313" key="10">
    <source>
        <dbReference type="Proteomes" id="UP000262004"/>
    </source>
</evidence>
<keyword evidence="3 6" id="KW-0812">Transmembrane</keyword>
<feature type="domain" description="Heme-copper oxidase subunit III family profile" evidence="8">
    <location>
        <begin position="1"/>
        <end position="137"/>
    </location>
</feature>
<feature type="transmembrane region" description="Helical" evidence="7">
    <location>
        <begin position="116"/>
        <end position="136"/>
    </location>
</feature>
<evidence type="ECO:0000256" key="2">
    <source>
        <dbReference type="ARBA" id="ARBA00010581"/>
    </source>
</evidence>
<comment type="subcellular location">
    <subcellularLocation>
        <location evidence="6">Cell membrane</location>
        <topology evidence="6">Multi-pass membrane protein</topology>
    </subcellularLocation>
    <subcellularLocation>
        <location evidence="1">Membrane</location>
        <topology evidence="1">Multi-pass membrane protein</topology>
    </subcellularLocation>
</comment>
<dbReference type="Pfam" id="PF00510">
    <property type="entry name" value="COX3"/>
    <property type="match status" value="1"/>
</dbReference>
<dbReference type="PROSITE" id="PS50253">
    <property type="entry name" value="COX3"/>
    <property type="match status" value="1"/>
</dbReference>
<evidence type="ECO:0000256" key="6">
    <source>
        <dbReference type="RuleBase" id="RU003376"/>
    </source>
</evidence>
<dbReference type="GO" id="GO:0004129">
    <property type="term" value="F:cytochrome-c oxidase activity"/>
    <property type="evidence" value="ECO:0007669"/>
    <property type="project" value="InterPro"/>
</dbReference>
<protein>
    <submittedName>
        <fullName evidence="9">Additional subunit of nitric oxide reductase</fullName>
    </submittedName>
</protein>
<name>A0A2Z6DXI2_HYDTE</name>
<dbReference type="Gene3D" id="1.20.120.80">
    <property type="entry name" value="Cytochrome c oxidase, subunit III, four-helix bundle"/>
    <property type="match status" value="1"/>
</dbReference>
<evidence type="ECO:0000259" key="8">
    <source>
        <dbReference type="PROSITE" id="PS50253"/>
    </source>
</evidence>
<dbReference type="InterPro" id="IPR024791">
    <property type="entry name" value="Cyt_c/ubiquinol_Oxase_su3"/>
</dbReference>
<feature type="transmembrane region" description="Helical" evidence="7">
    <location>
        <begin position="68"/>
        <end position="96"/>
    </location>
</feature>
<reference evidence="9 10" key="1">
    <citation type="submission" date="2018-04" db="EMBL/GenBank/DDBJ databases">
        <title>Complete genome sequence of Hydrogenophilus thermoluteolus TH-1.</title>
        <authorList>
            <person name="Arai H."/>
        </authorList>
    </citation>
    <scope>NUCLEOTIDE SEQUENCE [LARGE SCALE GENOMIC DNA]</scope>
    <source>
        <strain evidence="9 10">TH-1</strain>
    </source>
</reference>
<evidence type="ECO:0000256" key="7">
    <source>
        <dbReference type="SAM" id="Phobius"/>
    </source>
</evidence>
<dbReference type="GO" id="GO:0019646">
    <property type="term" value="P:aerobic electron transport chain"/>
    <property type="evidence" value="ECO:0007669"/>
    <property type="project" value="InterPro"/>
</dbReference>
<dbReference type="PANTHER" id="PTHR11403:SF6">
    <property type="entry name" value="NITRIC OXIDE REDUCTASE SUBUNIT E"/>
    <property type="match status" value="1"/>
</dbReference>
<dbReference type="InterPro" id="IPR000298">
    <property type="entry name" value="Cyt_c_oxidase-like_su3"/>
</dbReference>
<sequence>MNTVLLLVGSWAVARGVVAAESLPQQKAARPVGAWLLVATLCGVGFLVSKGVEYAAKYRAGIDLDTNLFYTFYYSLTAFHAMHVVLGVVILTIVTVKAARGAYHMGATVGIETAASYWHMVDLVWLILFPLLYLLAIPA</sequence>
<keyword evidence="10" id="KW-1185">Reference proteome</keyword>
<evidence type="ECO:0000256" key="3">
    <source>
        <dbReference type="ARBA" id="ARBA00022692"/>
    </source>
</evidence>
<keyword evidence="5 7" id="KW-0472">Membrane</keyword>
<dbReference type="EMBL" id="AP018558">
    <property type="protein sequence ID" value="BBD77196.1"/>
    <property type="molecule type" value="Genomic_DNA"/>
</dbReference>
<proteinExistence type="inferred from homology"/>
<feature type="transmembrane region" description="Helical" evidence="7">
    <location>
        <begin position="35"/>
        <end position="56"/>
    </location>
</feature>
<dbReference type="SUPFAM" id="SSF81452">
    <property type="entry name" value="Cytochrome c oxidase subunit III-like"/>
    <property type="match status" value="1"/>
</dbReference>
<comment type="similarity">
    <text evidence="2 6">Belongs to the cytochrome c oxidase subunit 3 family.</text>
</comment>
<dbReference type="GO" id="GO:0005886">
    <property type="term" value="C:plasma membrane"/>
    <property type="evidence" value="ECO:0007669"/>
    <property type="project" value="UniProtKB-SubCell"/>
</dbReference>
<keyword evidence="4 7" id="KW-1133">Transmembrane helix</keyword>
<dbReference type="PANTHER" id="PTHR11403">
    <property type="entry name" value="CYTOCHROME C OXIDASE SUBUNIT III"/>
    <property type="match status" value="1"/>
</dbReference>
<evidence type="ECO:0000256" key="5">
    <source>
        <dbReference type="ARBA" id="ARBA00023136"/>
    </source>
</evidence>
<dbReference type="InterPro" id="IPR035973">
    <property type="entry name" value="Cyt_c_oxidase_su3-like_sf"/>
</dbReference>